<dbReference type="InterPro" id="IPR036291">
    <property type="entry name" value="NAD(P)-bd_dom_sf"/>
</dbReference>
<accession>A0ABU3ICC8</accession>
<evidence type="ECO:0000256" key="1">
    <source>
        <dbReference type="ARBA" id="ARBA00006484"/>
    </source>
</evidence>
<protein>
    <submittedName>
        <fullName evidence="2">SDR family oxidoreductase</fullName>
    </submittedName>
</protein>
<evidence type="ECO:0000313" key="2">
    <source>
        <dbReference type="EMBL" id="MDT3768034.1"/>
    </source>
</evidence>
<dbReference type="PANTHER" id="PTHR42879">
    <property type="entry name" value="3-OXOACYL-(ACYL-CARRIER-PROTEIN) REDUCTASE"/>
    <property type="match status" value="1"/>
</dbReference>
<name>A0ABU3ICC8_9ACTO</name>
<reference evidence="2 3" key="1">
    <citation type="submission" date="2023-06" db="EMBL/GenBank/DDBJ databases">
        <title>Draft genome sequence of Gleimia hominis type strain CCUG 57540T.</title>
        <authorList>
            <person name="Salva-Serra F."/>
            <person name="Cardew S."/>
            <person name="Jensie Markopoulos S."/>
            <person name="Ohlen M."/>
            <person name="Inganas E."/>
            <person name="Svensson-Stadler L."/>
            <person name="Moore E.R.B."/>
        </authorList>
    </citation>
    <scope>NUCLEOTIDE SEQUENCE [LARGE SCALE GENOMIC DNA]</scope>
    <source>
        <strain evidence="2 3">CCUG 57540</strain>
    </source>
</reference>
<evidence type="ECO:0000313" key="3">
    <source>
        <dbReference type="Proteomes" id="UP001247542"/>
    </source>
</evidence>
<keyword evidence="3" id="KW-1185">Reference proteome</keyword>
<sequence>MDLGLTNKVAFVAASTSGLGRASAVELAAEGARVFVTGRTQARVQTVVEQVLEAGGEADGAVMDVEDLASVEHAAATCEAVFGPIDVLVLNGPGPRPGKPTTVEPKDVDEAMNRLVKPHIALVNRCLPHMQKQGWGRIIAVGSVAVQTPSEQLVLSSMGRMALAGYLKALSLEVGASGVTVNVVHPGRILTPRIDQLDADAAQREGVSPQDVRERFENSIPVKRLGKPEELAAAVVFYSSKEAAYITGTGLRVDGGSTPVL</sequence>
<dbReference type="RefSeq" id="WP_313274348.1">
    <property type="nucleotide sequence ID" value="NZ_JASXSX010000004.1"/>
</dbReference>
<dbReference type="SUPFAM" id="SSF51735">
    <property type="entry name" value="NAD(P)-binding Rossmann-fold domains"/>
    <property type="match status" value="1"/>
</dbReference>
<dbReference type="InterPro" id="IPR050259">
    <property type="entry name" value="SDR"/>
</dbReference>
<dbReference type="PRINTS" id="PR00081">
    <property type="entry name" value="GDHRDH"/>
</dbReference>
<dbReference type="Proteomes" id="UP001247542">
    <property type="component" value="Unassembled WGS sequence"/>
</dbReference>
<proteinExistence type="inferred from homology"/>
<dbReference type="PANTHER" id="PTHR42879:SF6">
    <property type="entry name" value="NADPH-DEPENDENT REDUCTASE BACG"/>
    <property type="match status" value="1"/>
</dbReference>
<dbReference type="Gene3D" id="3.40.50.720">
    <property type="entry name" value="NAD(P)-binding Rossmann-like Domain"/>
    <property type="match status" value="1"/>
</dbReference>
<organism evidence="2 3">
    <name type="scientific">Gleimia hominis</name>
    <dbReference type="NCBI Taxonomy" id="595468"/>
    <lineage>
        <taxon>Bacteria</taxon>
        <taxon>Bacillati</taxon>
        <taxon>Actinomycetota</taxon>
        <taxon>Actinomycetes</taxon>
        <taxon>Actinomycetales</taxon>
        <taxon>Actinomycetaceae</taxon>
        <taxon>Gleimia</taxon>
    </lineage>
</organism>
<gene>
    <name evidence="2" type="ORF">QS713_08190</name>
</gene>
<dbReference type="Pfam" id="PF13561">
    <property type="entry name" value="adh_short_C2"/>
    <property type="match status" value="1"/>
</dbReference>
<comment type="similarity">
    <text evidence="1">Belongs to the short-chain dehydrogenases/reductases (SDR) family.</text>
</comment>
<dbReference type="EMBL" id="JASXSX010000004">
    <property type="protein sequence ID" value="MDT3768034.1"/>
    <property type="molecule type" value="Genomic_DNA"/>
</dbReference>
<dbReference type="InterPro" id="IPR002347">
    <property type="entry name" value="SDR_fam"/>
</dbReference>
<comment type="caution">
    <text evidence="2">The sequence shown here is derived from an EMBL/GenBank/DDBJ whole genome shotgun (WGS) entry which is preliminary data.</text>
</comment>